<name>A0A1Y1I9I7_KLENI</name>
<feature type="compositionally biased region" description="Basic and acidic residues" evidence="1">
    <location>
        <begin position="270"/>
        <end position="280"/>
    </location>
</feature>
<keyword evidence="3" id="KW-1185">Reference proteome</keyword>
<dbReference type="EMBL" id="DF237315">
    <property type="protein sequence ID" value="GAQ87634.1"/>
    <property type="molecule type" value="Genomic_DNA"/>
</dbReference>
<dbReference type="Proteomes" id="UP000054558">
    <property type="component" value="Unassembled WGS sequence"/>
</dbReference>
<dbReference type="InterPro" id="IPR040267">
    <property type="entry name" value="EID1-like"/>
</dbReference>
<dbReference type="PANTHER" id="PTHR31348:SF4">
    <property type="entry name" value="PHYTOCHROME A-ASSOCIATED F-BOX PROTEIN"/>
    <property type="match status" value="1"/>
</dbReference>
<feature type="compositionally biased region" description="Basic and acidic residues" evidence="1">
    <location>
        <begin position="254"/>
        <end position="263"/>
    </location>
</feature>
<sequence length="534" mass="58959">MHGRGHVETVEKGFCKGNETNEALHLATPDEIVISRLCSHIQAVEMCDIHDESALPILACRGFVKRFEGSELAKMSGAAALLNQRRKESKAEGAASSDSKEPQEKPPCLYCGSPTFALPRQAFDSRFSDYDNMMRESVHEAYEKLEQGHFTDEADDDENDSVFTLGTGFVCLTGHIVLGMAGYPKLVESVLPQSGESLKLQRPQAVDFLLKFVVGGDTLEREEGHEFVQGLGLDQLIQIEARLARLKKVWPVEENRESEKENEGPADANQAKKDPEKSLEDNEEIRYKTFGYMYLRGDSLAGIVDLLGASVPADLLKALQDFVLTGSTNLAECERLVLEEFETQRCKKEEDKARRFKSAAAEEALREAGFKHPFLDLPSSLSTMLKAFVETGFPSLAEYERLILEEREVHQQQEERKKVLELRKNTVYLALQQAGFTPPMVPHPQSLSAYIGDSSAITLEEVVAQQKSAQVQSVNGVELAAPRTSAQEQSHKCAVVTDGKGCKHPAAKGCSNGGCGPCCRKAAEPCRLGKHRKT</sequence>
<reference evidence="2 3" key="1">
    <citation type="journal article" date="2014" name="Nat. Commun.">
        <title>Klebsormidium flaccidum genome reveals primary factors for plant terrestrial adaptation.</title>
        <authorList>
            <person name="Hori K."/>
            <person name="Maruyama F."/>
            <person name="Fujisawa T."/>
            <person name="Togashi T."/>
            <person name="Yamamoto N."/>
            <person name="Seo M."/>
            <person name="Sato S."/>
            <person name="Yamada T."/>
            <person name="Mori H."/>
            <person name="Tajima N."/>
            <person name="Moriyama T."/>
            <person name="Ikeuchi M."/>
            <person name="Watanabe M."/>
            <person name="Wada H."/>
            <person name="Kobayashi K."/>
            <person name="Saito M."/>
            <person name="Masuda T."/>
            <person name="Sasaki-Sekimoto Y."/>
            <person name="Mashiguchi K."/>
            <person name="Awai K."/>
            <person name="Shimojima M."/>
            <person name="Masuda S."/>
            <person name="Iwai M."/>
            <person name="Nobusawa T."/>
            <person name="Narise T."/>
            <person name="Kondo S."/>
            <person name="Saito H."/>
            <person name="Sato R."/>
            <person name="Murakawa M."/>
            <person name="Ihara Y."/>
            <person name="Oshima-Yamada Y."/>
            <person name="Ohtaka K."/>
            <person name="Satoh M."/>
            <person name="Sonobe K."/>
            <person name="Ishii M."/>
            <person name="Ohtani R."/>
            <person name="Kanamori-Sato M."/>
            <person name="Honoki R."/>
            <person name="Miyazaki D."/>
            <person name="Mochizuki H."/>
            <person name="Umetsu J."/>
            <person name="Higashi K."/>
            <person name="Shibata D."/>
            <person name="Kamiya Y."/>
            <person name="Sato N."/>
            <person name="Nakamura Y."/>
            <person name="Tabata S."/>
            <person name="Ida S."/>
            <person name="Kurokawa K."/>
            <person name="Ohta H."/>
        </authorList>
    </citation>
    <scope>NUCLEOTIDE SEQUENCE [LARGE SCALE GENOMIC DNA]</scope>
    <source>
        <strain evidence="2 3">NIES-2285</strain>
    </source>
</reference>
<gene>
    <name evidence="2" type="ORF">KFL_003660160</name>
</gene>
<evidence type="ECO:0000313" key="3">
    <source>
        <dbReference type="Proteomes" id="UP000054558"/>
    </source>
</evidence>
<organism evidence="2 3">
    <name type="scientific">Klebsormidium nitens</name>
    <name type="common">Green alga</name>
    <name type="synonym">Ulothrix nitens</name>
    <dbReference type="NCBI Taxonomy" id="105231"/>
    <lineage>
        <taxon>Eukaryota</taxon>
        <taxon>Viridiplantae</taxon>
        <taxon>Streptophyta</taxon>
        <taxon>Klebsormidiophyceae</taxon>
        <taxon>Klebsormidiales</taxon>
        <taxon>Klebsormidiaceae</taxon>
        <taxon>Klebsormidium</taxon>
    </lineage>
</organism>
<evidence type="ECO:0000256" key="1">
    <source>
        <dbReference type="SAM" id="MobiDB-lite"/>
    </source>
</evidence>
<evidence type="ECO:0000313" key="2">
    <source>
        <dbReference type="EMBL" id="GAQ87634.1"/>
    </source>
</evidence>
<accession>A0A1Y1I9I7</accession>
<feature type="region of interest" description="Disordered" evidence="1">
    <location>
        <begin position="254"/>
        <end position="280"/>
    </location>
</feature>
<protein>
    <submittedName>
        <fullName evidence="2">Uncharacterized protein</fullName>
    </submittedName>
</protein>
<dbReference type="AlphaFoldDB" id="A0A1Y1I9I7"/>
<proteinExistence type="predicted"/>
<dbReference type="PANTHER" id="PTHR31348">
    <property type="entry name" value="EID1-LIKE F-BOX PROTEIN 2-RELATED"/>
    <property type="match status" value="1"/>
</dbReference>